<dbReference type="InterPro" id="IPR014016">
    <property type="entry name" value="UvrD-like_ATP-bd"/>
</dbReference>
<dbReference type="InterPro" id="IPR027417">
    <property type="entry name" value="P-loop_NTPase"/>
</dbReference>
<keyword evidence="1 5" id="KW-0547">Nucleotide-binding</keyword>
<reference evidence="7 8" key="1">
    <citation type="submission" date="2020-12" db="EMBL/GenBank/DDBJ databases">
        <title>Brachybacterium sp. MASK1Z-5, whole genome shotgun sequence.</title>
        <authorList>
            <person name="Tuo L."/>
        </authorList>
    </citation>
    <scope>NUCLEOTIDE SEQUENCE [LARGE SCALE GENOMIC DNA]</scope>
    <source>
        <strain evidence="7 8">MASK1Z-5</strain>
    </source>
</reference>
<evidence type="ECO:0000256" key="4">
    <source>
        <dbReference type="ARBA" id="ARBA00022840"/>
    </source>
</evidence>
<protein>
    <submittedName>
        <fullName evidence="7">ATP-dependent helicase</fullName>
    </submittedName>
</protein>
<evidence type="ECO:0000313" key="7">
    <source>
        <dbReference type="EMBL" id="MBK0330380.1"/>
    </source>
</evidence>
<evidence type="ECO:0000256" key="3">
    <source>
        <dbReference type="ARBA" id="ARBA00022806"/>
    </source>
</evidence>
<comment type="caution">
    <text evidence="7">The sequence shown here is derived from an EMBL/GenBank/DDBJ whole genome shotgun (WGS) entry which is preliminary data.</text>
</comment>
<dbReference type="EMBL" id="JAEDAJ010000001">
    <property type="protein sequence ID" value="MBK0330380.1"/>
    <property type="molecule type" value="Genomic_DNA"/>
</dbReference>
<feature type="domain" description="UvrD-like helicase ATP-binding" evidence="6">
    <location>
        <begin position="1"/>
        <end position="241"/>
    </location>
</feature>
<evidence type="ECO:0000256" key="1">
    <source>
        <dbReference type="ARBA" id="ARBA00022741"/>
    </source>
</evidence>
<evidence type="ECO:0000256" key="2">
    <source>
        <dbReference type="ARBA" id="ARBA00022801"/>
    </source>
</evidence>
<accession>A0ABS1B6X2</accession>
<dbReference type="PANTHER" id="PTHR11070:SF2">
    <property type="entry name" value="ATP-DEPENDENT DNA HELICASE SRS2"/>
    <property type="match status" value="1"/>
</dbReference>
<dbReference type="Proteomes" id="UP000612352">
    <property type="component" value="Unassembled WGS sequence"/>
</dbReference>
<evidence type="ECO:0000259" key="6">
    <source>
        <dbReference type="PROSITE" id="PS51198"/>
    </source>
</evidence>
<feature type="binding site" evidence="5">
    <location>
        <begin position="9"/>
        <end position="16"/>
    </location>
    <ligand>
        <name>ATP</name>
        <dbReference type="ChEBI" id="CHEBI:30616"/>
    </ligand>
</feature>
<keyword evidence="8" id="KW-1185">Reference proteome</keyword>
<dbReference type="SUPFAM" id="SSF52540">
    <property type="entry name" value="P-loop containing nucleoside triphosphate hydrolases"/>
    <property type="match status" value="1"/>
</dbReference>
<dbReference type="RefSeq" id="WP_200500999.1">
    <property type="nucleotide sequence ID" value="NZ_JAEDAJ010000001.1"/>
</dbReference>
<sequence>MSQLQLVNAPAGSGKSTEIKRLVREWSAERPLDRLLCVTYTNRAADELKADISSPYIEVSTIHSFLSRFSQSLFSAREIVAYYFEIYGDAIKARIENAEESVTTEESNARYREELGDPLTFELVRESVESLYYNERPFNTLYRGGLSHDDLLSFVASCAKRYPNIYRRVSAKYRRVIIDEYQDTDVNVLEFFFEALRGSDTGLHLYGDRMQQIYKSDPERFQALICAFDVPRREVVNYRSTEAIVSVLNNIYNDETLRQVADSKAGGSVPRVHFCATPDDTVARIADPDTLILSVHNSSIFGAIGSLELFNALKDMPDHGYNSRYPAASALTESDWEKVPNPLIRLLYGLLDLESEHTRGHVGTVITTLRAHSKDFGDFTLRVHEDKERLANQLGVLFEVMRNGTSSIKDVLETLSNLSVTRAADVSDYLGNADYDAIMLVPFQQVRNVFDFRSSPTRSTQHGVKGESHEKVVFIAETSTSPVVRMRSLFDLWPRYDLNLDSLEGLYGKLSELFRSAKDVIGVDISKLNKETFPAFAEVITAQARIVADELNDSDLIVELYGESYGAYLERPGVTHAKKLFKLSAIEGLLAAYRLFYVGCSRARSELDIVIPQKEVADVHATSEKLRQLGFEVVGTF</sequence>
<dbReference type="GO" id="GO:0004386">
    <property type="term" value="F:helicase activity"/>
    <property type="evidence" value="ECO:0007669"/>
    <property type="project" value="UniProtKB-KW"/>
</dbReference>
<dbReference type="Pfam" id="PF13245">
    <property type="entry name" value="AAA_19"/>
    <property type="match status" value="1"/>
</dbReference>
<keyword evidence="4 5" id="KW-0067">ATP-binding</keyword>
<keyword evidence="2 5" id="KW-0378">Hydrolase</keyword>
<gene>
    <name evidence="7" type="ORF">I8D64_03055</name>
</gene>
<organism evidence="7 8">
    <name type="scientific">Brachybacterium halotolerans</name>
    <dbReference type="NCBI Taxonomy" id="2795215"/>
    <lineage>
        <taxon>Bacteria</taxon>
        <taxon>Bacillati</taxon>
        <taxon>Actinomycetota</taxon>
        <taxon>Actinomycetes</taxon>
        <taxon>Micrococcales</taxon>
        <taxon>Dermabacteraceae</taxon>
        <taxon>Brachybacterium</taxon>
    </lineage>
</organism>
<dbReference type="PANTHER" id="PTHR11070">
    <property type="entry name" value="UVRD / RECB / PCRA DNA HELICASE FAMILY MEMBER"/>
    <property type="match status" value="1"/>
</dbReference>
<dbReference type="Gene3D" id="3.40.50.300">
    <property type="entry name" value="P-loop containing nucleotide triphosphate hydrolases"/>
    <property type="match status" value="1"/>
</dbReference>
<name>A0ABS1B6X2_9MICO</name>
<proteinExistence type="predicted"/>
<keyword evidence="3 5" id="KW-0347">Helicase</keyword>
<dbReference type="InterPro" id="IPR000212">
    <property type="entry name" value="DNA_helicase_UvrD/REP"/>
</dbReference>
<evidence type="ECO:0000313" key="8">
    <source>
        <dbReference type="Proteomes" id="UP000612352"/>
    </source>
</evidence>
<dbReference type="PROSITE" id="PS51198">
    <property type="entry name" value="UVRD_HELICASE_ATP_BIND"/>
    <property type="match status" value="1"/>
</dbReference>
<evidence type="ECO:0000256" key="5">
    <source>
        <dbReference type="PROSITE-ProRule" id="PRU00560"/>
    </source>
</evidence>